<proteinExistence type="predicted"/>
<reference evidence="4 5" key="1">
    <citation type="submission" date="2015-12" db="EMBL/GenBank/DDBJ databases">
        <title>Nitrous oxide reduction kinetics distinguish bacteria harboring typical versus atypical NosZ.</title>
        <authorList>
            <person name="Yoon S."/>
            <person name="Nissen S."/>
            <person name="Park D."/>
            <person name="Sanford R.A."/>
            <person name="Loeffler F.E."/>
        </authorList>
    </citation>
    <scope>NUCLEOTIDE SEQUENCE [LARGE SCALE GENOMIC DNA]</scope>
    <source>
        <strain evidence="4 5">ATCC BAA-841</strain>
    </source>
</reference>
<dbReference type="PANTHER" id="PTHR12558">
    <property type="entry name" value="CELL DIVISION CYCLE 16,23,27"/>
    <property type="match status" value="1"/>
</dbReference>
<accession>A0A133XKE7</accession>
<dbReference type="Pfam" id="PF13432">
    <property type="entry name" value="TPR_16"/>
    <property type="match status" value="1"/>
</dbReference>
<dbReference type="InterPro" id="IPR019734">
    <property type="entry name" value="TPR_rpt"/>
</dbReference>
<dbReference type="EMBL" id="LODL01000013">
    <property type="protein sequence ID" value="KXB31410.1"/>
    <property type="molecule type" value="Genomic_DNA"/>
</dbReference>
<evidence type="ECO:0000313" key="5">
    <source>
        <dbReference type="Proteomes" id="UP000070186"/>
    </source>
</evidence>
<dbReference type="Proteomes" id="UP000070186">
    <property type="component" value="Unassembled WGS sequence"/>
</dbReference>
<dbReference type="SMART" id="SM00028">
    <property type="entry name" value="TPR"/>
    <property type="match status" value="4"/>
</dbReference>
<dbReference type="RefSeq" id="WP_066882032.1">
    <property type="nucleotide sequence ID" value="NZ_LODL01000013.1"/>
</dbReference>
<name>A0A133XKE7_9RHOO</name>
<dbReference type="Gene3D" id="1.25.40.10">
    <property type="entry name" value="Tetratricopeptide repeat domain"/>
    <property type="match status" value="2"/>
</dbReference>
<comment type="caution">
    <text evidence="4">The sequence shown here is derived from an EMBL/GenBank/DDBJ whole genome shotgun (WGS) entry which is preliminary data.</text>
</comment>
<keyword evidence="3" id="KW-0472">Membrane</keyword>
<gene>
    <name evidence="4" type="ORF">AT959_07005</name>
</gene>
<evidence type="ECO:0000256" key="1">
    <source>
        <dbReference type="PROSITE-ProRule" id="PRU00339"/>
    </source>
</evidence>
<protein>
    <submittedName>
        <fullName evidence="4">Uncharacterized protein</fullName>
    </submittedName>
</protein>
<dbReference type="SUPFAM" id="SSF48452">
    <property type="entry name" value="TPR-like"/>
    <property type="match status" value="1"/>
</dbReference>
<dbReference type="PROSITE" id="PS50005">
    <property type="entry name" value="TPR"/>
    <property type="match status" value="2"/>
</dbReference>
<dbReference type="AlphaFoldDB" id="A0A133XKE7"/>
<dbReference type="PANTHER" id="PTHR12558:SF13">
    <property type="entry name" value="CELL DIVISION CYCLE PROTEIN 27 HOMOLOG"/>
    <property type="match status" value="1"/>
</dbReference>
<dbReference type="InterPro" id="IPR011990">
    <property type="entry name" value="TPR-like_helical_dom_sf"/>
</dbReference>
<evidence type="ECO:0000256" key="2">
    <source>
        <dbReference type="SAM" id="MobiDB-lite"/>
    </source>
</evidence>
<feature type="compositionally biased region" description="Pro residues" evidence="2">
    <location>
        <begin position="188"/>
        <end position="197"/>
    </location>
</feature>
<evidence type="ECO:0000256" key="3">
    <source>
        <dbReference type="SAM" id="Phobius"/>
    </source>
</evidence>
<keyword evidence="1" id="KW-0802">TPR repeat</keyword>
<feature type="region of interest" description="Disordered" evidence="2">
    <location>
        <begin position="183"/>
        <end position="215"/>
    </location>
</feature>
<dbReference type="STRING" id="281362.AT959_07005"/>
<feature type="repeat" description="TPR" evidence="1">
    <location>
        <begin position="258"/>
        <end position="291"/>
    </location>
</feature>
<keyword evidence="5" id="KW-1185">Reference proteome</keyword>
<feature type="compositionally biased region" description="Basic and acidic residues" evidence="2">
    <location>
        <begin position="7"/>
        <end position="18"/>
    </location>
</feature>
<dbReference type="Pfam" id="PF14559">
    <property type="entry name" value="TPR_19"/>
    <property type="match status" value="1"/>
</dbReference>
<feature type="transmembrane region" description="Helical" evidence="3">
    <location>
        <begin position="111"/>
        <end position="131"/>
    </location>
</feature>
<feature type="region of interest" description="Disordered" evidence="2">
    <location>
        <begin position="64"/>
        <end position="92"/>
    </location>
</feature>
<evidence type="ECO:0000313" key="4">
    <source>
        <dbReference type="EMBL" id="KXB31410.1"/>
    </source>
</evidence>
<keyword evidence="3" id="KW-0812">Transmembrane</keyword>
<feature type="region of interest" description="Disordered" evidence="2">
    <location>
        <begin position="1"/>
        <end position="52"/>
    </location>
</feature>
<sequence length="411" mass="43598">MSLLMDALKRAETSKQEAARSLSGKDPATADTLGLEPLAPPAPRVQNSPLPDLAAHIDAVDAELASSAVRPGQAQPKPATSQQKSAQADREAVRNAFAAKQVDTSPSRQPLWIALGILGLAGLGIGGYVGYQVLNIGNNSLRPSANPTPAPASAAPRGAPAAPAVPVVLPPAGPSTAAIAPETSLFASPPPAPPPTRPARTLPTGEPESVPTETIRLTRSRPEVDSNQLRGYANIQRNELELARRDYEQALQRDPNNTDALLALAAIAQRQGRPGDAERLYQRALVANPSDPAVQAATLNGASAGADPQNTESRLKSLLAVQPESAQLNFALGNLYARQQRWAEAQQVYFNAVAADGDNPDYLFNLAISLDHIRQNKLAAQHYRLALEAADKRPAAFEREPVRKRLSELQP</sequence>
<organism evidence="4 5">
    <name type="scientific">Dechloromonas denitrificans</name>
    <dbReference type="NCBI Taxonomy" id="281362"/>
    <lineage>
        <taxon>Bacteria</taxon>
        <taxon>Pseudomonadati</taxon>
        <taxon>Pseudomonadota</taxon>
        <taxon>Betaproteobacteria</taxon>
        <taxon>Rhodocyclales</taxon>
        <taxon>Azonexaceae</taxon>
        <taxon>Dechloromonas</taxon>
    </lineage>
</organism>
<keyword evidence="3" id="KW-1133">Transmembrane helix</keyword>
<feature type="repeat" description="TPR" evidence="1">
    <location>
        <begin position="224"/>
        <end position="257"/>
    </location>
</feature>